<feature type="domain" description="Signal transduction histidine kinase subgroup 3 dimerisation and phosphoacceptor" evidence="11">
    <location>
        <begin position="286"/>
        <end position="341"/>
    </location>
</feature>
<feature type="domain" description="Histidine kinase/HSP90-like ATPase" evidence="10">
    <location>
        <begin position="392"/>
        <end position="478"/>
    </location>
</feature>
<dbReference type="EC" id="2.7.13.3" evidence="2"/>
<dbReference type="AlphaFoldDB" id="A0A1V0RRF5"/>
<dbReference type="Proteomes" id="UP000192273">
    <property type="component" value="Chromosome"/>
</dbReference>
<evidence type="ECO:0000313" key="13">
    <source>
        <dbReference type="Proteomes" id="UP000192273"/>
    </source>
</evidence>
<dbReference type="Gene3D" id="3.30.565.10">
    <property type="entry name" value="Histidine kinase-like ATPase, C-terminal domain"/>
    <property type="match status" value="1"/>
</dbReference>
<dbReference type="KEGG" id="rmm:ROSMUCSMR3_02882"/>
<keyword evidence="4 12" id="KW-0808">Transferase</keyword>
<dbReference type="OrthoDB" id="9778496at2"/>
<dbReference type="Pfam" id="PF02518">
    <property type="entry name" value="HATPase_c"/>
    <property type="match status" value="1"/>
</dbReference>
<protein>
    <recommendedName>
        <fullName evidence="2">histidine kinase</fullName>
        <ecNumber evidence="2">2.7.13.3</ecNumber>
    </recommendedName>
</protein>
<name>A0A1V0RRF5_9RHOB</name>
<evidence type="ECO:0000256" key="9">
    <source>
        <dbReference type="SAM" id="Phobius"/>
    </source>
</evidence>
<dbReference type="PANTHER" id="PTHR24421:SF10">
    <property type="entry name" value="NITRATE_NITRITE SENSOR PROTEIN NARQ"/>
    <property type="match status" value="1"/>
</dbReference>
<evidence type="ECO:0000256" key="1">
    <source>
        <dbReference type="ARBA" id="ARBA00000085"/>
    </source>
</evidence>
<dbReference type="InterPro" id="IPR036890">
    <property type="entry name" value="HATPase_C_sf"/>
</dbReference>
<accession>A0A1V0RRF5</accession>
<sequence length="483" mass="52750">MTVLENDYAVDGAGPEDKSGKPRLPLLTAFHDLPLHRRFAIVGGIVSLIGMVLIGAFVNSRIETAVVRNSAISAAVYMESLIAPLSQELADGNALSDERRAKLEELLARPATRERILSVKIWKEGGHVAYASDGAMIGQTFKAHDDLLQAWQGDIIAGFDDLDHDESRGERAFGLPLLEVYNPIHSIRTGEIIAVAEFYQDASELHEDLRVARWTAWAVVAAVAGLTFVTLFGIVRAGSRTIEFQRSELQQRLRQITKVGLQNDLLRLRIQSASEQFSALNEQLLRRIGAELHDGPAQALAFANMRISAWRKSGGPEEADLILHALEEALADIRGLARGLVLPKLEGATILETIRRAADAHAERTQTEVILDSNGKDGDNLRPGLPQLICIFRFVQEGLMNAWRHAGGVGQKVEFAMQGGCLVVSVSDRGPGFDPKANFDKGRIGLAGLRERVQSVGGIFDVDTGPGRGTRLTMRLQIEKSAR</sequence>
<dbReference type="PANTHER" id="PTHR24421">
    <property type="entry name" value="NITRATE/NITRITE SENSOR PROTEIN NARX-RELATED"/>
    <property type="match status" value="1"/>
</dbReference>
<dbReference type="InterPro" id="IPR003594">
    <property type="entry name" value="HATPase_dom"/>
</dbReference>
<evidence type="ECO:0000256" key="8">
    <source>
        <dbReference type="ARBA" id="ARBA00023012"/>
    </source>
</evidence>
<comment type="catalytic activity">
    <reaction evidence="1">
        <text>ATP + protein L-histidine = ADP + protein N-phospho-L-histidine.</text>
        <dbReference type="EC" id="2.7.13.3"/>
    </reaction>
</comment>
<dbReference type="GO" id="GO:0000155">
    <property type="term" value="F:phosphorelay sensor kinase activity"/>
    <property type="evidence" value="ECO:0007669"/>
    <property type="project" value="InterPro"/>
</dbReference>
<evidence type="ECO:0000313" key="12">
    <source>
        <dbReference type="EMBL" id="ARE84349.1"/>
    </source>
</evidence>
<dbReference type="InterPro" id="IPR050482">
    <property type="entry name" value="Sensor_HK_TwoCompSys"/>
</dbReference>
<evidence type="ECO:0000256" key="3">
    <source>
        <dbReference type="ARBA" id="ARBA00022553"/>
    </source>
</evidence>
<dbReference type="RefSeq" id="WP_157667308.1">
    <property type="nucleotide sequence ID" value="NZ_CP020474.1"/>
</dbReference>
<dbReference type="InterPro" id="IPR011712">
    <property type="entry name" value="Sig_transdc_His_kin_sub3_dim/P"/>
</dbReference>
<feature type="transmembrane region" description="Helical" evidence="9">
    <location>
        <begin position="39"/>
        <end position="58"/>
    </location>
</feature>
<dbReference type="Pfam" id="PF07730">
    <property type="entry name" value="HisKA_3"/>
    <property type="match status" value="1"/>
</dbReference>
<keyword evidence="7" id="KW-0067">ATP-binding</keyword>
<organism evidence="12 13">
    <name type="scientific">Roseovarius mucosus</name>
    <dbReference type="NCBI Taxonomy" id="215743"/>
    <lineage>
        <taxon>Bacteria</taxon>
        <taxon>Pseudomonadati</taxon>
        <taxon>Pseudomonadota</taxon>
        <taxon>Alphaproteobacteria</taxon>
        <taxon>Rhodobacterales</taxon>
        <taxon>Roseobacteraceae</taxon>
        <taxon>Roseovarius</taxon>
    </lineage>
</organism>
<gene>
    <name evidence="12" type="primary">degS</name>
    <name evidence="12" type="ORF">ROSMUCSMR3_02882</name>
</gene>
<evidence type="ECO:0000256" key="5">
    <source>
        <dbReference type="ARBA" id="ARBA00022741"/>
    </source>
</evidence>
<dbReference type="GO" id="GO:0005524">
    <property type="term" value="F:ATP binding"/>
    <property type="evidence" value="ECO:0007669"/>
    <property type="project" value="UniProtKB-KW"/>
</dbReference>
<keyword evidence="5" id="KW-0547">Nucleotide-binding</keyword>
<dbReference type="GO" id="GO:0046983">
    <property type="term" value="F:protein dimerization activity"/>
    <property type="evidence" value="ECO:0007669"/>
    <property type="project" value="InterPro"/>
</dbReference>
<dbReference type="EMBL" id="CP020474">
    <property type="protein sequence ID" value="ARE84349.1"/>
    <property type="molecule type" value="Genomic_DNA"/>
</dbReference>
<keyword evidence="6 12" id="KW-0418">Kinase</keyword>
<evidence type="ECO:0000256" key="4">
    <source>
        <dbReference type="ARBA" id="ARBA00022679"/>
    </source>
</evidence>
<dbReference type="CDD" id="cd16917">
    <property type="entry name" value="HATPase_UhpB-NarQ-NarX-like"/>
    <property type="match status" value="1"/>
</dbReference>
<keyword evidence="3" id="KW-0597">Phosphoprotein</keyword>
<keyword evidence="8" id="KW-0902">Two-component regulatory system</keyword>
<evidence type="ECO:0000256" key="2">
    <source>
        <dbReference type="ARBA" id="ARBA00012438"/>
    </source>
</evidence>
<keyword evidence="9" id="KW-0472">Membrane</keyword>
<reference evidence="12 13" key="1">
    <citation type="submission" date="2017-03" db="EMBL/GenBank/DDBJ databases">
        <title>Genome Sequence of Roseovarius mucosus strain SMR3 Isolated from a culture of the Diatom Skeletonema marinoi.</title>
        <authorList>
            <person name="Topel M."/>
            <person name="Pinder M."/>
            <person name="Johansson O.N."/>
            <person name="Kourtchenko O."/>
            <person name="Godhe A."/>
            <person name="Clarke A.K."/>
        </authorList>
    </citation>
    <scope>NUCLEOTIDE SEQUENCE [LARGE SCALE GENOMIC DNA]</scope>
    <source>
        <strain evidence="12 13">SMR3</strain>
    </source>
</reference>
<feature type="transmembrane region" description="Helical" evidence="9">
    <location>
        <begin position="214"/>
        <end position="235"/>
    </location>
</feature>
<dbReference type="GO" id="GO:0016020">
    <property type="term" value="C:membrane"/>
    <property type="evidence" value="ECO:0007669"/>
    <property type="project" value="InterPro"/>
</dbReference>
<keyword evidence="13" id="KW-1185">Reference proteome</keyword>
<evidence type="ECO:0000259" key="10">
    <source>
        <dbReference type="Pfam" id="PF02518"/>
    </source>
</evidence>
<keyword evidence="9" id="KW-0812">Transmembrane</keyword>
<proteinExistence type="predicted"/>
<keyword evidence="9" id="KW-1133">Transmembrane helix</keyword>
<evidence type="ECO:0000256" key="6">
    <source>
        <dbReference type="ARBA" id="ARBA00022777"/>
    </source>
</evidence>
<evidence type="ECO:0000256" key="7">
    <source>
        <dbReference type="ARBA" id="ARBA00022840"/>
    </source>
</evidence>
<dbReference type="SUPFAM" id="SSF55874">
    <property type="entry name" value="ATPase domain of HSP90 chaperone/DNA topoisomerase II/histidine kinase"/>
    <property type="match status" value="1"/>
</dbReference>
<evidence type="ECO:0000259" key="11">
    <source>
        <dbReference type="Pfam" id="PF07730"/>
    </source>
</evidence>